<dbReference type="InterPro" id="IPR010730">
    <property type="entry name" value="HET"/>
</dbReference>
<dbReference type="OrthoDB" id="4161196at2759"/>
<feature type="domain" description="Heterokaryon incompatibility" evidence="1">
    <location>
        <begin position="68"/>
        <end position="201"/>
    </location>
</feature>
<dbReference type="EMBL" id="KV744955">
    <property type="protein sequence ID" value="OCK80554.1"/>
    <property type="molecule type" value="Genomic_DNA"/>
</dbReference>
<organism evidence="2 3">
    <name type="scientific">Lepidopterella palustris CBS 459.81</name>
    <dbReference type="NCBI Taxonomy" id="1314670"/>
    <lineage>
        <taxon>Eukaryota</taxon>
        <taxon>Fungi</taxon>
        <taxon>Dikarya</taxon>
        <taxon>Ascomycota</taxon>
        <taxon>Pezizomycotina</taxon>
        <taxon>Dothideomycetes</taxon>
        <taxon>Pleosporomycetidae</taxon>
        <taxon>Mytilinidiales</taxon>
        <taxon>Argynnaceae</taxon>
        <taxon>Lepidopterella</taxon>
    </lineage>
</organism>
<protein>
    <submittedName>
        <fullName evidence="2">HET-domain-containing protein</fullName>
    </submittedName>
</protein>
<dbReference type="PANTHER" id="PTHR33112">
    <property type="entry name" value="DOMAIN PROTEIN, PUTATIVE-RELATED"/>
    <property type="match status" value="1"/>
</dbReference>
<accession>A0A8E2JFZ5</accession>
<evidence type="ECO:0000259" key="1">
    <source>
        <dbReference type="Pfam" id="PF06985"/>
    </source>
</evidence>
<dbReference type="AlphaFoldDB" id="A0A8E2JFZ5"/>
<sequence length="494" mass="57189">MKTEASSPSPPQDIFTLARQWLHECDTCHSDHRFASSQSPLPSRVLDVGNSTDEEIRLYESNEGRGKYAVLSHTWGIAQPLILTFESYPTFSRGIPLGVMDLTFRHAIIVTRRLGIQYLWVDALCIIQDSREDWQRESQRMESIFAMAYCRISSISAGNTQEGFLRPSIQETPLYSSIKNNEDFRRDVEQSLQASRAWILPERTLSTRTIYFTNKGIYWECGSTIRREYSDQINEPQDLISSSRFPMNSTHLFRDCQCQTFEDIFEKYSCLRLTKSTDRPVAISTMERAMARFYRTQSLFGIVLRFFHKSLLWQPFMRLEQPKFQNIPTSSWMSYDHRIYYGIICMDGLEWNEDVQIVSRTETGTANRTMRQYILAGPLVRIHPGCRTERSSHMAWEMKDRNGALVGCIIYDQEAINEDKVGCIVIAEGSAGWKEFARVSWREDFPPGRFSYCLLVEGTRVENVSFETYRRVGIGTIHNGSLLLNERRPTISLS</sequence>
<proteinExistence type="predicted"/>
<dbReference type="PANTHER" id="PTHR33112:SF10">
    <property type="entry name" value="TOL"/>
    <property type="match status" value="1"/>
</dbReference>
<name>A0A8E2JFZ5_9PEZI</name>
<evidence type="ECO:0000313" key="3">
    <source>
        <dbReference type="Proteomes" id="UP000250266"/>
    </source>
</evidence>
<reference evidence="2 3" key="1">
    <citation type="journal article" date="2016" name="Nat. Commun.">
        <title>Ectomycorrhizal ecology is imprinted in the genome of the dominant symbiotic fungus Cenococcum geophilum.</title>
        <authorList>
            <consortium name="DOE Joint Genome Institute"/>
            <person name="Peter M."/>
            <person name="Kohler A."/>
            <person name="Ohm R.A."/>
            <person name="Kuo A."/>
            <person name="Krutzmann J."/>
            <person name="Morin E."/>
            <person name="Arend M."/>
            <person name="Barry K.W."/>
            <person name="Binder M."/>
            <person name="Choi C."/>
            <person name="Clum A."/>
            <person name="Copeland A."/>
            <person name="Grisel N."/>
            <person name="Haridas S."/>
            <person name="Kipfer T."/>
            <person name="LaButti K."/>
            <person name="Lindquist E."/>
            <person name="Lipzen A."/>
            <person name="Maire R."/>
            <person name="Meier B."/>
            <person name="Mihaltcheva S."/>
            <person name="Molinier V."/>
            <person name="Murat C."/>
            <person name="Poggeler S."/>
            <person name="Quandt C.A."/>
            <person name="Sperisen C."/>
            <person name="Tritt A."/>
            <person name="Tisserant E."/>
            <person name="Crous P.W."/>
            <person name="Henrissat B."/>
            <person name="Nehls U."/>
            <person name="Egli S."/>
            <person name="Spatafora J.W."/>
            <person name="Grigoriev I.V."/>
            <person name="Martin F.M."/>
        </authorList>
    </citation>
    <scope>NUCLEOTIDE SEQUENCE [LARGE SCALE GENOMIC DNA]</scope>
    <source>
        <strain evidence="2 3">CBS 459.81</strain>
    </source>
</reference>
<evidence type="ECO:0000313" key="2">
    <source>
        <dbReference type="EMBL" id="OCK80554.1"/>
    </source>
</evidence>
<dbReference type="Proteomes" id="UP000250266">
    <property type="component" value="Unassembled WGS sequence"/>
</dbReference>
<keyword evidence="3" id="KW-1185">Reference proteome</keyword>
<dbReference type="Pfam" id="PF06985">
    <property type="entry name" value="HET"/>
    <property type="match status" value="1"/>
</dbReference>
<gene>
    <name evidence="2" type="ORF">K432DRAFT_297420</name>
</gene>